<evidence type="ECO:0000256" key="2">
    <source>
        <dbReference type="SAM" id="SignalP"/>
    </source>
</evidence>
<comment type="caution">
    <text evidence="3">The sequence shown here is derived from an EMBL/GenBank/DDBJ whole genome shotgun (WGS) entry which is preliminary data.</text>
</comment>
<keyword evidence="2" id="KW-0732">Signal</keyword>
<dbReference type="EMBL" id="JABEND010000006">
    <property type="protein sequence ID" value="NNG36479.1"/>
    <property type="molecule type" value="Genomic_DNA"/>
</dbReference>
<dbReference type="Gene3D" id="1.50.10.20">
    <property type="match status" value="1"/>
</dbReference>
<gene>
    <name evidence="3" type="ORF">HKD39_12310</name>
</gene>
<dbReference type="InterPro" id="IPR008928">
    <property type="entry name" value="6-hairpin_glycosidase_sf"/>
</dbReference>
<protein>
    <submittedName>
        <fullName evidence="3">DUF2961 domain-containing protein</fullName>
    </submittedName>
</protein>
<feature type="region of interest" description="Disordered" evidence="1">
    <location>
        <begin position="723"/>
        <end position="743"/>
    </location>
</feature>
<dbReference type="Pfam" id="PF03663">
    <property type="entry name" value="Glyco_hydro_76"/>
    <property type="match status" value="1"/>
</dbReference>
<dbReference type="InterPro" id="IPR036116">
    <property type="entry name" value="FN3_sf"/>
</dbReference>
<dbReference type="SUPFAM" id="SSF49265">
    <property type="entry name" value="Fibronectin type III"/>
    <property type="match status" value="1"/>
</dbReference>
<keyword evidence="4" id="KW-1185">Reference proteome</keyword>
<dbReference type="GO" id="GO:0005975">
    <property type="term" value="P:carbohydrate metabolic process"/>
    <property type="evidence" value="ECO:0007669"/>
    <property type="project" value="InterPro"/>
</dbReference>
<dbReference type="InterPro" id="IPR013783">
    <property type="entry name" value="Ig-like_fold"/>
</dbReference>
<dbReference type="PANTHER" id="PTHR47791">
    <property type="entry name" value="MEIOTICALLY UP-REGULATED GENE 191 PROTEIN"/>
    <property type="match status" value="1"/>
</dbReference>
<evidence type="ECO:0000256" key="1">
    <source>
        <dbReference type="SAM" id="MobiDB-lite"/>
    </source>
</evidence>
<evidence type="ECO:0000313" key="4">
    <source>
        <dbReference type="Proteomes" id="UP000562984"/>
    </source>
</evidence>
<dbReference type="InterPro" id="IPR021345">
    <property type="entry name" value="DUF2961"/>
</dbReference>
<dbReference type="Gene3D" id="2.60.120.260">
    <property type="entry name" value="Galactose-binding domain-like"/>
    <property type="match status" value="1"/>
</dbReference>
<dbReference type="PANTHER" id="PTHR47791:SF3">
    <property type="entry name" value="MEIOTICALLY UP-REGULATED GENE 191 PROTEIN"/>
    <property type="match status" value="1"/>
</dbReference>
<dbReference type="Gene3D" id="2.60.40.10">
    <property type="entry name" value="Immunoglobulins"/>
    <property type="match status" value="1"/>
</dbReference>
<reference evidence="3 4" key="1">
    <citation type="submission" date="2020-05" db="EMBL/GenBank/DDBJ databases">
        <title>Nakamurella sp. DB0629 isolated from air conditioner.</title>
        <authorList>
            <person name="Kim D.H."/>
            <person name="Kim D.-U."/>
        </authorList>
    </citation>
    <scope>NUCLEOTIDE SEQUENCE [LARGE SCALE GENOMIC DNA]</scope>
    <source>
        <strain evidence="3 4">DB0629</strain>
    </source>
</reference>
<dbReference type="InterPro" id="IPR053169">
    <property type="entry name" value="MUG_Protein"/>
</dbReference>
<dbReference type="Gene3D" id="2.60.120.1390">
    <property type="match status" value="3"/>
</dbReference>
<organism evidence="3 4">
    <name type="scientific">Nakamurella aerolata</name>
    <dbReference type="NCBI Taxonomy" id="1656892"/>
    <lineage>
        <taxon>Bacteria</taxon>
        <taxon>Bacillati</taxon>
        <taxon>Actinomycetota</taxon>
        <taxon>Actinomycetes</taxon>
        <taxon>Nakamurellales</taxon>
        <taxon>Nakamurellaceae</taxon>
        <taxon>Nakamurella</taxon>
    </lineage>
</organism>
<dbReference type="InterPro" id="IPR005198">
    <property type="entry name" value="Glyco_hydro_76"/>
</dbReference>
<dbReference type="SUPFAM" id="SSF48208">
    <property type="entry name" value="Six-hairpin glycosidases"/>
    <property type="match status" value="1"/>
</dbReference>
<feature type="chain" id="PRO_5032785610" evidence="2">
    <location>
        <begin position="43"/>
        <end position="1443"/>
    </location>
</feature>
<name>A0A849A7F7_9ACTN</name>
<feature type="region of interest" description="Disordered" evidence="1">
    <location>
        <begin position="39"/>
        <end position="70"/>
    </location>
</feature>
<accession>A0A849A7F7</accession>
<evidence type="ECO:0000313" key="3">
    <source>
        <dbReference type="EMBL" id="NNG36479.1"/>
    </source>
</evidence>
<feature type="signal peptide" evidence="2">
    <location>
        <begin position="1"/>
        <end position="42"/>
    </location>
</feature>
<proteinExistence type="predicted"/>
<dbReference type="Proteomes" id="UP000562984">
    <property type="component" value="Unassembled WGS sequence"/>
</dbReference>
<dbReference type="Pfam" id="PF11175">
    <property type="entry name" value="DUF2961"/>
    <property type="match status" value="1"/>
</dbReference>
<sequence>MRHHCAQRGGRLGSSRFTGQSLVAVATVAAVVAALGGSPAAAAPAPSQDQAAGTSSEAPPAAERSAPTAAPRAAAAAAAANICNNYCDGRDPALAGADRTAVSTSVWGRSITLHLNDTDAMGWANIANGDPGDQVWIDRSFNNGATWEQLGVTSIPAGGSSWRTLMYNNDNWATAGVGALRACGKAGNRTEIACTEWARTTWNAGNRQTAAATGLMGYYNRSTGQFDTGGWWQTANGLTAMIDNMRITGMGSYRFIIGEIYDRNRGATGDRDTDFRNVYVDDTGWWGLAWLNAYRLTGEQRYLDTAKADAEHMNKSWTPECGGGVLWKSDDPAKKKVAIANSLYIQLNAELHNALPGDTEYLRRAKAGWDWFKQTGMINADNLVNDGVDQSTCGNDGKPVWSYNQGVLISALVELNKATGDASYLDQAKKIADAATTSAVLNVNGILTDKSCTGDCGNDGGVFKGPHVRGLAKLNAALPDRPYTGYLSKQADTAESKDRTPLNLYGLDWNGPPQYVSARTQVAALDLMNAAPFPAKAVTSADRRGSIGWDTLLRPDRIAEIPAGVETKQFSSYDRAGGNNDGFGGDYSCLNGKEASPCVLAEHRGAGEIDSIWFTNFNYAADVAQAGNLRIELDGETVLDKPLIDIVEGRAGAPFVYPLVTNRDQSSGGVSIKVPMTYHSYMRVSTTRRSPFYHVGYRTFASAEGVPTFRVGQLGQDAAMRAAATWGKQDPKPAAPGSTSSTAPITLAPGATAKLFSTNGSGMLDQLRFRLDGLVADGDAARVQATQDVLRKLQVRLTFDGQTTVQAPIGELFSSGWTLAKVASMFHAVAPDAGGATFTSWWPMPYGSAATVELVNTSGQSVSGSLQVSKHDDAAVAGRLRGTDGVPLGYFRAQHQRGDTTAGVDWPLLDAKGAGRLVSISQTMMSKEFGAFRGYLEGDERLLTDGSRSPSWYGTGTEDFYESGWYFNQIADRENDNPRGPNTAGWPFTTPFTGATAMAEQGLTNKVGCEKACDSPYRLLIADSMAFASGMRLSIEHGAQNDVRADYSSTALWYGANLTMQRQTDTLDLGDAASRQAHNYTSAAGAQNFTASYEGDDDTTAVTDQVEYTSSPVSFTAKVDPANTSVTLRRSADQADHYQQATVTVDGQPAGTWMQPRGNTFDRWIDDTFALPLALTAGKSSVRVELKPTGPRWSAAQYEVLSVVPSYADTTAPTAPGGATATGTALNATNLAWTPASDAAGVDHYEVYASTTAGFAPSPATLIGKPATAAFRHENTDVNQTWYYRVRAIDGRGNASGYSAEFTGRTGSSARTEAELGWHSGGNDQTDTFGANWSNHRQMFLTTPGVSETIFQVRAPSAGQYQIVAGATTAPDYGTVEYSIDGNRIGAPFNGKRDGGVRVERVSLGTATLTAGPHDLKVRITAPAPGDSTYRAGLDYVDLVKVG</sequence>